<reference evidence="1 2" key="1">
    <citation type="submission" date="2019-05" db="EMBL/GenBank/DDBJ databases">
        <title>Another draft genome of Portunus trituberculatus and its Hox gene families provides insights of decapod evolution.</title>
        <authorList>
            <person name="Jeong J.-H."/>
            <person name="Song I."/>
            <person name="Kim S."/>
            <person name="Choi T."/>
            <person name="Kim D."/>
            <person name="Ryu S."/>
            <person name="Kim W."/>
        </authorList>
    </citation>
    <scope>NUCLEOTIDE SEQUENCE [LARGE SCALE GENOMIC DNA]</scope>
    <source>
        <tissue evidence="1">Muscle</tissue>
    </source>
</reference>
<organism evidence="1 2">
    <name type="scientific">Portunus trituberculatus</name>
    <name type="common">Swimming crab</name>
    <name type="synonym">Neptunus trituberculatus</name>
    <dbReference type="NCBI Taxonomy" id="210409"/>
    <lineage>
        <taxon>Eukaryota</taxon>
        <taxon>Metazoa</taxon>
        <taxon>Ecdysozoa</taxon>
        <taxon>Arthropoda</taxon>
        <taxon>Crustacea</taxon>
        <taxon>Multicrustacea</taxon>
        <taxon>Malacostraca</taxon>
        <taxon>Eumalacostraca</taxon>
        <taxon>Eucarida</taxon>
        <taxon>Decapoda</taxon>
        <taxon>Pleocyemata</taxon>
        <taxon>Brachyura</taxon>
        <taxon>Eubrachyura</taxon>
        <taxon>Portunoidea</taxon>
        <taxon>Portunidae</taxon>
        <taxon>Portuninae</taxon>
        <taxon>Portunus</taxon>
    </lineage>
</organism>
<dbReference type="AlphaFoldDB" id="A0A5B7GA85"/>
<evidence type="ECO:0000313" key="2">
    <source>
        <dbReference type="Proteomes" id="UP000324222"/>
    </source>
</evidence>
<gene>
    <name evidence="1" type="ORF">E2C01_049727</name>
</gene>
<sequence>MKDLVGDFVIGNIRGVGNFCSREATTQTGIAAVSRGAAKVTSQLKPLLVSSVADLANNEDVGAMETVLESTSAFVQQPPSPAVQEAGHPPETSQPPCYCSGKLPDVCLVSQLAVNGDFQDLQLRLRRHLCPIEGGTCRKQRGTVLLAGHPPHLCIQQYLS</sequence>
<name>A0A5B7GA85_PORTR</name>
<protein>
    <submittedName>
        <fullName evidence="1">Uncharacterized protein</fullName>
    </submittedName>
</protein>
<evidence type="ECO:0000313" key="1">
    <source>
        <dbReference type="EMBL" id="MPC55782.1"/>
    </source>
</evidence>
<dbReference type="EMBL" id="VSRR010013428">
    <property type="protein sequence ID" value="MPC55782.1"/>
    <property type="molecule type" value="Genomic_DNA"/>
</dbReference>
<proteinExistence type="predicted"/>
<keyword evidence="2" id="KW-1185">Reference proteome</keyword>
<accession>A0A5B7GA85</accession>
<comment type="caution">
    <text evidence="1">The sequence shown here is derived from an EMBL/GenBank/DDBJ whole genome shotgun (WGS) entry which is preliminary data.</text>
</comment>
<dbReference type="Proteomes" id="UP000324222">
    <property type="component" value="Unassembled WGS sequence"/>
</dbReference>